<dbReference type="FunFam" id="3.40.50.300:FF:000319">
    <property type="entry name" value="DNA repair protein RecN"/>
    <property type="match status" value="1"/>
</dbReference>
<dbReference type="AlphaFoldDB" id="A0A4P7C167"/>
<keyword evidence="12" id="KW-1185">Reference proteome</keyword>
<organism evidence="11 12">
    <name type="scientific">Nitrosococcus wardiae</name>
    <dbReference type="NCBI Taxonomy" id="1814290"/>
    <lineage>
        <taxon>Bacteria</taxon>
        <taxon>Pseudomonadati</taxon>
        <taxon>Pseudomonadota</taxon>
        <taxon>Gammaproteobacteria</taxon>
        <taxon>Chromatiales</taxon>
        <taxon>Chromatiaceae</taxon>
        <taxon>Nitrosococcus</taxon>
    </lineage>
</organism>
<protein>
    <recommendedName>
        <fullName evidence="3 9">DNA repair protein RecN</fullName>
    </recommendedName>
    <alternativeName>
        <fullName evidence="8 9">Recombination protein N</fullName>
    </alternativeName>
</protein>
<keyword evidence="7 9" id="KW-0234">DNA repair</keyword>
<dbReference type="GO" id="GO:0009432">
    <property type="term" value="P:SOS response"/>
    <property type="evidence" value="ECO:0007669"/>
    <property type="project" value="UniProtKB-ARBA"/>
</dbReference>
<dbReference type="PANTHER" id="PTHR11059:SF0">
    <property type="entry name" value="DNA REPAIR PROTEIN RECN"/>
    <property type="match status" value="1"/>
</dbReference>
<evidence type="ECO:0000256" key="7">
    <source>
        <dbReference type="ARBA" id="ARBA00023204"/>
    </source>
</evidence>
<dbReference type="OrthoDB" id="9806954at2"/>
<dbReference type="RefSeq" id="WP_134359558.1">
    <property type="nucleotide sequence ID" value="NZ_CP038033.1"/>
</dbReference>
<evidence type="ECO:0000256" key="8">
    <source>
        <dbReference type="ARBA" id="ARBA00033408"/>
    </source>
</evidence>
<keyword evidence="6" id="KW-0067">ATP-binding</keyword>
<dbReference type="InterPro" id="IPR027417">
    <property type="entry name" value="P-loop_NTPase"/>
</dbReference>
<evidence type="ECO:0000256" key="1">
    <source>
        <dbReference type="ARBA" id="ARBA00003618"/>
    </source>
</evidence>
<reference evidence="11 12" key="1">
    <citation type="submission" date="2019-03" db="EMBL/GenBank/DDBJ databases">
        <title>The genome sequence of Nitrosococcus wardiae strain D1FHST reveals the archetypal metabolic capacity of ammonia-oxidizing Gammaproteobacteria.</title>
        <authorList>
            <person name="Wang L."/>
            <person name="Lim C.K."/>
            <person name="Hanson T.E."/>
            <person name="Dang H."/>
            <person name="Klotz M.G."/>
        </authorList>
    </citation>
    <scope>NUCLEOTIDE SEQUENCE [LARGE SCALE GENOMIC DNA]</scope>
    <source>
        <strain evidence="11 12">D1FHS</strain>
    </source>
</reference>
<dbReference type="GO" id="GO:0006281">
    <property type="term" value="P:DNA repair"/>
    <property type="evidence" value="ECO:0007669"/>
    <property type="project" value="UniProtKB-KW"/>
</dbReference>
<dbReference type="FunFam" id="3.40.50.300:FF:000356">
    <property type="entry name" value="DNA repair protein RecN"/>
    <property type="match status" value="1"/>
</dbReference>
<dbReference type="SUPFAM" id="SSF52540">
    <property type="entry name" value="P-loop containing nucleoside triphosphate hydrolases"/>
    <property type="match status" value="2"/>
</dbReference>
<evidence type="ECO:0000313" key="11">
    <source>
        <dbReference type="EMBL" id="QBQ56313.1"/>
    </source>
</evidence>
<gene>
    <name evidence="11" type="primary">recN</name>
    <name evidence="11" type="ORF">E3U44_18795</name>
</gene>
<sequence length="568" mass="63093">MIRELFVRDLAIITELVLPLESGMTALTGETGAGKSILVDALGLVLGDRGDVTLIRHGQERAEVGAVFEIRAHEPLFAWLRARDLEQGEECVLRRILNREGRSRAYINGRPVPIQVLREVGRYLVEIYGQHAHQSLLHSGGQRALLDAYGAHNLLLKEWDNAYQRWQQLSQELETLTQAASEQTARLELLRYQVEELEVFRPEPGELEQLEQEQQQLAHGTELVQGVESALDLLYQNEQGAIYVLLGQVARQLAQLRVIDPNLNAPLELVESAAIQVEEAASGLRHYLEAVEIDPEQLKWVEDRLSGFYELARKHRMEPEELPALAERLASELRDLETLDVRLGKRQEEFATASKECRTLAANLSEARRKAATKLEQGVTEAMQSLAMPGGCFKVVLSPLKEGEFSAHGAEQVQFQVSANPGQPPGPLSKVASGGELSRIGLAIQVLTFQYGGVSTLVFDEVDVGIGGAVAETVGARLRELGEYRQVLCVTHLPQVAAQAHAQIQVSKSHHEKVSAVELTLLDKEKRVEEIARMLGGKKITERSRAHAREMLEMARRKSKGNSPHRLS</sequence>
<dbReference type="NCBIfam" id="TIGR00634">
    <property type="entry name" value="recN"/>
    <property type="match status" value="1"/>
</dbReference>
<evidence type="ECO:0000256" key="3">
    <source>
        <dbReference type="ARBA" id="ARBA00021315"/>
    </source>
</evidence>
<dbReference type="CDD" id="cd03241">
    <property type="entry name" value="ABC_RecN"/>
    <property type="match status" value="2"/>
</dbReference>
<comment type="function">
    <text evidence="1 9">May be involved in recombinational repair of damaged DNA.</text>
</comment>
<accession>A0A4P7C167</accession>
<proteinExistence type="inferred from homology"/>
<evidence type="ECO:0000256" key="9">
    <source>
        <dbReference type="PIRNR" id="PIRNR003128"/>
    </source>
</evidence>
<evidence type="ECO:0000256" key="6">
    <source>
        <dbReference type="ARBA" id="ARBA00022840"/>
    </source>
</evidence>
<dbReference type="InterPro" id="IPR004604">
    <property type="entry name" value="DNA_recomb/repair_RecN"/>
</dbReference>
<evidence type="ECO:0000256" key="2">
    <source>
        <dbReference type="ARBA" id="ARBA00009441"/>
    </source>
</evidence>
<dbReference type="GO" id="GO:0006310">
    <property type="term" value="P:DNA recombination"/>
    <property type="evidence" value="ECO:0007669"/>
    <property type="project" value="InterPro"/>
</dbReference>
<evidence type="ECO:0000259" key="10">
    <source>
        <dbReference type="Pfam" id="PF02463"/>
    </source>
</evidence>
<dbReference type="KEGG" id="nwr:E3U44_18795"/>
<dbReference type="GO" id="GO:0005524">
    <property type="term" value="F:ATP binding"/>
    <property type="evidence" value="ECO:0007669"/>
    <property type="project" value="UniProtKB-KW"/>
</dbReference>
<keyword evidence="4" id="KW-0547">Nucleotide-binding</keyword>
<evidence type="ECO:0000256" key="5">
    <source>
        <dbReference type="ARBA" id="ARBA00022763"/>
    </source>
</evidence>
<dbReference type="PANTHER" id="PTHR11059">
    <property type="entry name" value="DNA REPAIR PROTEIN RECN"/>
    <property type="match status" value="1"/>
</dbReference>
<dbReference type="NCBIfam" id="NF008121">
    <property type="entry name" value="PRK10869.1"/>
    <property type="match status" value="1"/>
</dbReference>
<feature type="domain" description="RecF/RecN/SMC N-terminal" evidence="10">
    <location>
        <begin position="13"/>
        <end position="512"/>
    </location>
</feature>
<dbReference type="EMBL" id="CP038033">
    <property type="protein sequence ID" value="QBQ56313.1"/>
    <property type="molecule type" value="Genomic_DNA"/>
</dbReference>
<dbReference type="GO" id="GO:0043590">
    <property type="term" value="C:bacterial nucleoid"/>
    <property type="evidence" value="ECO:0007669"/>
    <property type="project" value="TreeGrafter"/>
</dbReference>
<evidence type="ECO:0000256" key="4">
    <source>
        <dbReference type="ARBA" id="ARBA00022741"/>
    </source>
</evidence>
<dbReference type="Pfam" id="PF02463">
    <property type="entry name" value="SMC_N"/>
    <property type="match status" value="1"/>
</dbReference>
<dbReference type="PIRSF" id="PIRSF003128">
    <property type="entry name" value="RecN"/>
    <property type="match status" value="1"/>
</dbReference>
<name>A0A4P7C167_9GAMM</name>
<keyword evidence="5 9" id="KW-0227">DNA damage</keyword>
<dbReference type="Gene3D" id="3.40.50.300">
    <property type="entry name" value="P-loop containing nucleotide triphosphate hydrolases"/>
    <property type="match status" value="2"/>
</dbReference>
<dbReference type="InterPro" id="IPR003395">
    <property type="entry name" value="RecF/RecN/SMC_N"/>
</dbReference>
<evidence type="ECO:0000313" key="12">
    <source>
        <dbReference type="Proteomes" id="UP000294325"/>
    </source>
</evidence>
<comment type="similarity">
    <text evidence="2 9">Belongs to the RecN family.</text>
</comment>
<dbReference type="Proteomes" id="UP000294325">
    <property type="component" value="Chromosome"/>
</dbReference>